<feature type="domain" description="CUB" evidence="5">
    <location>
        <begin position="99"/>
        <end position="202"/>
    </location>
</feature>
<dbReference type="Gene3D" id="2.60.120.290">
    <property type="entry name" value="Spermadhesin, CUB domain"/>
    <property type="match status" value="1"/>
</dbReference>
<comment type="caution">
    <text evidence="3">Lacks conserved residue(s) required for the propagation of feature annotation.</text>
</comment>
<keyword evidence="1" id="KW-0677">Repeat</keyword>
<dbReference type="InterPro" id="IPR000859">
    <property type="entry name" value="CUB_dom"/>
</dbReference>
<dbReference type="CDD" id="cd00041">
    <property type="entry name" value="CUB"/>
    <property type="match status" value="1"/>
</dbReference>
<evidence type="ECO:0000256" key="1">
    <source>
        <dbReference type="ARBA" id="ARBA00022737"/>
    </source>
</evidence>
<evidence type="ECO:0000259" key="5">
    <source>
        <dbReference type="PROSITE" id="PS01180"/>
    </source>
</evidence>
<dbReference type="Proteomes" id="UP001497623">
    <property type="component" value="Unassembled WGS sequence"/>
</dbReference>
<dbReference type="SUPFAM" id="SSF49854">
    <property type="entry name" value="Spermadhesin, CUB domain"/>
    <property type="match status" value="1"/>
</dbReference>
<dbReference type="InterPro" id="IPR035914">
    <property type="entry name" value="Sperma_CUB_dom_sf"/>
</dbReference>
<dbReference type="SMART" id="SM00042">
    <property type="entry name" value="CUB"/>
    <property type="match status" value="1"/>
</dbReference>
<proteinExistence type="predicted"/>
<dbReference type="PANTHER" id="PTHR24251">
    <property type="entry name" value="OVOCHYMASE-RELATED"/>
    <property type="match status" value="1"/>
</dbReference>
<gene>
    <name evidence="6" type="ORF">MNOR_LOCUS40544</name>
</gene>
<sequence>MVELVLIVWISYLCTQILLTNNVSKSDIKTNFEIPTLGSVGCEIENIIDQDDHHLCNTTNNKHTKSFFSVEKKEAICYVCEVHLTGEGSRIKSWLDPYCGGEYNTSFGIIDYWNYTNDACCTWKIEASAPIDITFIRFSLEKYFDYLFVYGKNYSHSAWTWIDTLTGHSLPSPIHTHSNIVLLQFASDSSIVDTGFELYWQS</sequence>
<evidence type="ECO:0000256" key="2">
    <source>
        <dbReference type="ARBA" id="ARBA00023157"/>
    </source>
</evidence>
<keyword evidence="4" id="KW-0732">Signal</keyword>
<reference evidence="6 7" key="1">
    <citation type="submission" date="2024-05" db="EMBL/GenBank/DDBJ databases">
        <authorList>
            <person name="Wallberg A."/>
        </authorList>
    </citation>
    <scope>NUCLEOTIDE SEQUENCE [LARGE SCALE GENOMIC DNA]</scope>
</reference>
<dbReference type="PROSITE" id="PS01180">
    <property type="entry name" value="CUB"/>
    <property type="match status" value="1"/>
</dbReference>
<name>A0AAV2SUI3_MEGNR</name>
<feature type="signal peptide" evidence="4">
    <location>
        <begin position="1"/>
        <end position="20"/>
    </location>
</feature>
<evidence type="ECO:0000256" key="3">
    <source>
        <dbReference type="PROSITE-ProRule" id="PRU00059"/>
    </source>
</evidence>
<comment type="caution">
    <text evidence="6">The sequence shown here is derived from an EMBL/GenBank/DDBJ whole genome shotgun (WGS) entry which is preliminary data.</text>
</comment>
<keyword evidence="2" id="KW-1015">Disulfide bond</keyword>
<accession>A0AAV2SUI3</accession>
<dbReference type="AlphaFoldDB" id="A0AAV2SUI3"/>
<dbReference type="Pfam" id="PF00431">
    <property type="entry name" value="CUB"/>
    <property type="match status" value="1"/>
</dbReference>
<feature type="chain" id="PRO_5043920836" description="CUB domain-containing protein" evidence="4">
    <location>
        <begin position="21"/>
        <end position="202"/>
    </location>
</feature>
<dbReference type="PANTHER" id="PTHR24251:SF37">
    <property type="entry name" value="CUB DOMAIN-CONTAINING PROTEIN"/>
    <property type="match status" value="1"/>
</dbReference>
<evidence type="ECO:0000313" key="6">
    <source>
        <dbReference type="EMBL" id="CAL4239630.1"/>
    </source>
</evidence>
<protein>
    <recommendedName>
        <fullName evidence="5">CUB domain-containing protein</fullName>
    </recommendedName>
</protein>
<keyword evidence="7" id="KW-1185">Reference proteome</keyword>
<dbReference type="EMBL" id="CAXKWB010125910">
    <property type="protein sequence ID" value="CAL4239630.1"/>
    <property type="molecule type" value="Genomic_DNA"/>
</dbReference>
<feature type="non-terminal residue" evidence="6">
    <location>
        <position position="202"/>
    </location>
</feature>
<organism evidence="6 7">
    <name type="scientific">Meganyctiphanes norvegica</name>
    <name type="common">Northern krill</name>
    <name type="synonym">Thysanopoda norvegica</name>
    <dbReference type="NCBI Taxonomy" id="48144"/>
    <lineage>
        <taxon>Eukaryota</taxon>
        <taxon>Metazoa</taxon>
        <taxon>Ecdysozoa</taxon>
        <taxon>Arthropoda</taxon>
        <taxon>Crustacea</taxon>
        <taxon>Multicrustacea</taxon>
        <taxon>Malacostraca</taxon>
        <taxon>Eumalacostraca</taxon>
        <taxon>Eucarida</taxon>
        <taxon>Euphausiacea</taxon>
        <taxon>Euphausiidae</taxon>
        <taxon>Meganyctiphanes</taxon>
    </lineage>
</organism>
<evidence type="ECO:0000313" key="7">
    <source>
        <dbReference type="Proteomes" id="UP001497623"/>
    </source>
</evidence>
<evidence type="ECO:0000256" key="4">
    <source>
        <dbReference type="SAM" id="SignalP"/>
    </source>
</evidence>